<evidence type="ECO:0000256" key="1">
    <source>
        <dbReference type="ARBA" id="ARBA00010211"/>
    </source>
</evidence>
<dbReference type="GO" id="GO:0008684">
    <property type="term" value="F:2-oxopent-4-enoate hydratase activity"/>
    <property type="evidence" value="ECO:0007669"/>
    <property type="project" value="TreeGrafter"/>
</dbReference>
<organism evidence="4 5">
    <name type="scientific">Lecanosticta acicola</name>
    <dbReference type="NCBI Taxonomy" id="111012"/>
    <lineage>
        <taxon>Eukaryota</taxon>
        <taxon>Fungi</taxon>
        <taxon>Dikarya</taxon>
        <taxon>Ascomycota</taxon>
        <taxon>Pezizomycotina</taxon>
        <taxon>Dothideomycetes</taxon>
        <taxon>Dothideomycetidae</taxon>
        <taxon>Mycosphaerellales</taxon>
        <taxon>Mycosphaerellaceae</taxon>
        <taxon>Lecanosticta</taxon>
    </lineage>
</organism>
<gene>
    <name evidence="4" type="ORF">LECACI_7A007736</name>
</gene>
<dbReference type="Pfam" id="PF01557">
    <property type="entry name" value="FAA_hydrolase"/>
    <property type="match status" value="1"/>
</dbReference>
<dbReference type="EMBL" id="CAVMBE010000066">
    <property type="protein sequence ID" value="CAK4032578.1"/>
    <property type="molecule type" value="Genomic_DNA"/>
</dbReference>
<comment type="caution">
    <text evidence="4">The sequence shown here is derived from an EMBL/GenBank/DDBJ whole genome shotgun (WGS) entry which is preliminary data.</text>
</comment>
<name>A0AAI8Z501_9PEZI</name>
<evidence type="ECO:0000313" key="4">
    <source>
        <dbReference type="EMBL" id="CAK4032578.1"/>
    </source>
</evidence>
<dbReference type="InterPro" id="IPR011234">
    <property type="entry name" value="Fumarylacetoacetase-like_C"/>
</dbReference>
<dbReference type="Gene3D" id="3.90.850.10">
    <property type="entry name" value="Fumarylacetoacetase-like, C-terminal domain"/>
    <property type="match status" value="1"/>
</dbReference>
<keyword evidence="2" id="KW-0456">Lyase</keyword>
<proteinExistence type="inferred from homology"/>
<dbReference type="InterPro" id="IPR050772">
    <property type="entry name" value="Hydratase-Decarb/MhpD_sf"/>
</dbReference>
<feature type="domain" description="Fumarylacetoacetase-like C-terminal" evidence="3">
    <location>
        <begin position="159"/>
        <end position="320"/>
    </location>
</feature>
<comment type="similarity">
    <text evidence="1">Belongs to the FAH family.</text>
</comment>
<evidence type="ECO:0000259" key="3">
    <source>
        <dbReference type="Pfam" id="PF01557"/>
    </source>
</evidence>
<dbReference type="PANTHER" id="PTHR30143">
    <property type="entry name" value="ACID HYDRATASE"/>
    <property type="match status" value="1"/>
</dbReference>
<reference evidence="4" key="1">
    <citation type="submission" date="2023-11" db="EMBL/GenBank/DDBJ databases">
        <authorList>
            <person name="Alioto T."/>
            <person name="Alioto T."/>
            <person name="Gomez Garrido J."/>
        </authorList>
    </citation>
    <scope>NUCLEOTIDE SEQUENCE</scope>
</reference>
<dbReference type="InterPro" id="IPR036663">
    <property type="entry name" value="Fumarylacetoacetase_C_sf"/>
</dbReference>
<dbReference type="SUPFAM" id="SSF56529">
    <property type="entry name" value="FAH"/>
    <property type="match status" value="1"/>
</dbReference>
<keyword evidence="5" id="KW-1185">Reference proteome</keyword>
<evidence type="ECO:0000256" key="2">
    <source>
        <dbReference type="ARBA" id="ARBA00023239"/>
    </source>
</evidence>
<dbReference type="Proteomes" id="UP001296104">
    <property type="component" value="Unassembled WGS sequence"/>
</dbReference>
<protein>
    <submittedName>
        <fullName evidence="4">Hydratase</fullName>
    </submittedName>
</protein>
<accession>A0AAI8Z501</accession>
<dbReference type="AlphaFoldDB" id="A0AAI8Z501"/>
<sequence>MASIRPRILSRLSAPSRLKNNNMVFKRQFAKGHDIENMLQQKSSWETYPDSIRKLAVFAEHARAHNYQIPLLSKAQQGDFDQARAYHVAAAIRQLREMNGEVIAGRKIGFSNKNLWPKYGIQESNWSYMYQNTVVDLPEKSELGEGKVVMANISHMWALEPRIEPEIIFGLKRPVNPSMSDLEFLGCIDWISHGFEVVASIFPHWKFTAVDCTAAFALHGLLLVGPKQSLSSPGLMGDKLLENLKNFNVELQRNKEKVANGTGSNVLGSPILALRHLTELLAKDEHNKPLQAGEVVTTGTLTDAMPIKDGDHWSTKVDGINLPGLEVTFKLQ</sequence>
<evidence type="ECO:0000313" key="5">
    <source>
        <dbReference type="Proteomes" id="UP001296104"/>
    </source>
</evidence>
<dbReference type="PANTHER" id="PTHR30143:SF0">
    <property type="entry name" value="2-KETO-4-PENTENOATE HYDRATASE"/>
    <property type="match status" value="1"/>
</dbReference>
<dbReference type="GO" id="GO:0005737">
    <property type="term" value="C:cytoplasm"/>
    <property type="evidence" value="ECO:0007669"/>
    <property type="project" value="TreeGrafter"/>
</dbReference>